<accession>A0A076EZ98</accession>
<keyword evidence="6" id="KW-0812">Transmembrane</keyword>
<dbReference type="InterPro" id="IPR000866">
    <property type="entry name" value="AhpC/TSA"/>
</dbReference>
<dbReference type="GO" id="GO:0017004">
    <property type="term" value="P:cytochrome complex assembly"/>
    <property type="evidence" value="ECO:0007669"/>
    <property type="project" value="UniProtKB-KW"/>
</dbReference>
<dbReference type="InterPro" id="IPR036249">
    <property type="entry name" value="Thioredoxin-like_sf"/>
</dbReference>
<dbReference type="AlphaFoldDB" id="A0A076EZ98"/>
<evidence type="ECO:0000256" key="3">
    <source>
        <dbReference type="ARBA" id="ARBA00022968"/>
    </source>
</evidence>
<dbReference type="PANTHER" id="PTHR42852">
    <property type="entry name" value="THIOL:DISULFIDE INTERCHANGE PROTEIN DSBE"/>
    <property type="match status" value="1"/>
</dbReference>
<dbReference type="GO" id="GO:0016209">
    <property type="term" value="F:antioxidant activity"/>
    <property type="evidence" value="ECO:0007669"/>
    <property type="project" value="InterPro"/>
</dbReference>
<geneLocation type="plasmid" evidence="8 9">
    <name>pPDG3</name>
</geneLocation>
<dbReference type="GO" id="GO:0016491">
    <property type="term" value="F:oxidoreductase activity"/>
    <property type="evidence" value="ECO:0007669"/>
    <property type="project" value="InterPro"/>
</dbReference>
<evidence type="ECO:0000256" key="2">
    <source>
        <dbReference type="ARBA" id="ARBA00022748"/>
    </source>
</evidence>
<keyword evidence="5" id="KW-0676">Redox-active center</keyword>
<evidence type="ECO:0000256" key="1">
    <source>
        <dbReference type="ARBA" id="ARBA00004196"/>
    </source>
</evidence>
<proteinExistence type="predicted"/>
<evidence type="ECO:0000256" key="4">
    <source>
        <dbReference type="ARBA" id="ARBA00023157"/>
    </source>
</evidence>
<dbReference type="CDD" id="cd02966">
    <property type="entry name" value="TlpA_like_family"/>
    <property type="match status" value="1"/>
</dbReference>
<keyword evidence="2" id="KW-0201">Cytochrome c-type biogenesis</keyword>
<gene>
    <name evidence="8" type="ORF">EP51_45495</name>
</gene>
<dbReference type="Pfam" id="PF00578">
    <property type="entry name" value="AhpC-TSA"/>
    <property type="match status" value="1"/>
</dbReference>
<dbReference type="Proteomes" id="UP000028488">
    <property type="component" value="Plasmid pPDG3"/>
</dbReference>
<keyword evidence="6" id="KW-1133">Transmembrane helix</keyword>
<reference evidence="8 9" key="1">
    <citation type="submission" date="2014-07" db="EMBL/GenBank/DDBJ databases">
        <title>Genome Sequence of Rhodococcus opacus Strain R7, a Biodegrader of Mono- and Polycyclic Aromatic Hydrocarbons.</title>
        <authorList>
            <person name="Di Gennaro P."/>
            <person name="Zampolli J."/>
            <person name="Presti I."/>
            <person name="Cappelletti M."/>
            <person name="D'Ursi P."/>
            <person name="Orro A."/>
            <person name="Mezzelani A."/>
            <person name="Milanesi L."/>
        </authorList>
    </citation>
    <scope>NUCLEOTIDE SEQUENCE [LARGE SCALE GENOMIC DNA]</scope>
    <source>
        <strain evidence="8 9">R7</strain>
        <plasmid evidence="8">pPDG3</plasmid>
    </source>
</reference>
<keyword evidence="6" id="KW-0472">Membrane</keyword>
<dbReference type="InterPro" id="IPR017937">
    <property type="entry name" value="Thioredoxin_CS"/>
</dbReference>
<dbReference type="InterPro" id="IPR013766">
    <property type="entry name" value="Thioredoxin_domain"/>
</dbReference>
<dbReference type="Gene3D" id="3.40.30.10">
    <property type="entry name" value="Glutaredoxin"/>
    <property type="match status" value="1"/>
</dbReference>
<feature type="domain" description="Thioredoxin" evidence="7">
    <location>
        <begin position="60"/>
        <end position="215"/>
    </location>
</feature>
<keyword evidence="4" id="KW-1015">Disulfide bond</keyword>
<evidence type="ECO:0000313" key="8">
    <source>
        <dbReference type="EMBL" id="AII11285.1"/>
    </source>
</evidence>
<keyword evidence="3" id="KW-0735">Signal-anchor</keyword>
<organism evidence="8 9">
    <name type="scientific">Rhodococcus opacus</name>
    <name type="common">Nocardia opaca</name>
    <dbReference type="NCBI Taxonomy" id="37919"/>
    <lineage>
        <taxon>Bacteria</taxon>
        <taxon>Bacillati</taxon>
        <taxon>Actinomycetota</taxon>
        <taxon>Actinomycetes</taxon>
        <taxon>Mycobacteriales</taxon>
        <taxon>Nocardiaceae</taxon>
        <taxon>Rhodococcus</taxon>
    </lineage>
</organism>
<dbReference type="InterPro" id="IPR050553">
    <property type="entry name" value="Thioredoxin_ResA/DsbE_sf"/>
</dbReference>
<feature type="transmembrane region" description="Helical" evidence="6">
    <location>
        <begin position="7"/>
        <end position="27"/>
    </location>
</feature>
<dbReference type="PANTHER" id="PTHR42852:SF6">
    <property type="entry name" value="THIOL:DISULFIDE INTERCHANGE PROTEIN DSBE"/>
    <property type="match status" value="1"/>
</dbReference>
<protein>
    <submittedName>
        <fullName evidence="8">Thiol-disulfide oxidoreductase</fullName>
    </submittedName>
</protein>
<dbReference type="RefSeq" id="WP_235214947.1">
    <property type="nucleotide sequence ID" value="NZ_CP008950.1"/>
</dbReference>
<dbReference type="EMBL" id="CP008950">
    <property type="protein sequence ID" value="AII11285.1"/>
    <property type="molecule type" value="Genomic_DNA"/>
</dbReference>
<dbReference type="PROSITE" id="PS00194">
    <property type="entry name" value="THIOREDOXIN_1"/>
    <property type="match status" value="1"/>
</dbReference>
<dbReference type="GO" id="GO:0030313">
    <property type="term" value="C:cell envelope"/>
    <property type="evidence" value="ECO:0007669"/>
    <property type="project" value="UniProtKB-SubCell"/>
</dbReference>
<evidence type="ECO:0000256" key="5">
    <source>
        <dbReference type="ARBA" id="ARBA00023284"/>
    </source>
</evidence>
<dbReference type="PROSITE" id="PS51352">
    <property type="entry name" value="THIOREDOXIN_2"/>
    <property type="match status" value="1"/>
</dbReference>
<keyword evidence="8" id="KW-0614">Plasmid</keyword>
<evidence type="ECO:0000256" key="6">
    <source>
        <dbReference type="SAM" id="Phobius"/>
    </source>
</evidence>
<sequence>MSRPLPVGVRWLVPVLAVIVVLIVALWPRQNDDDPSTGPPTAIATGRGSDQAELGRLAAAAALQPCPTAKAETVDAGALGGITASCLGSTTEVDLGAALSGEPTLINVWASWCGPCREEIPALEAYAHTPDAIRVVGIDVEDSSTAALALLTELVAHYPSFGDTDAAALRGALAAPPVLPLSFLLRPDGSIARITTPATFDDPAQIHRAVSDLMP</sequence>
<comment type="subcellular location">
    <subcellularLocation>
        <location evidence="1">Cell envelope</location>
    </subcellularLocation>
</comment>
<dbReference type="SUPFAM" id="SSF52833">
    <property type="entry name" value="Thioredoxin-like"/>
    <property type="match status" value="1"/>
</dbReference>
<evidence type="ECO:0000259" key="7">
    <source>
        <dbReference type="PROSITE" id="PS51352"/>
    </source>
</evidence>
<name>A0A076EZ98_RHOOP</name>
<evidence type="ECO:0000313" key="9">
    <source>
        <dbReference type="Proteomes" id="UP000028488"/>
    </source>
</evidence>